<dbReference type="GO" id="GO:0010099">
    <property type="term" value="P:regulation of photomorphogenesis"/>
    <property type="evidence" value="ECO:0007669"/>
    <property type="project" value="InterPro"/>
</dbReference>
<feature type="compositionally biased region" description="Polar residues" evidence="1">
    <location>
        <begin position="307"/>
        <end position="317"/>
    </location>
</feature>
<evidence type="ECO:0000256" key="1">
    <source>
        <dbReference type="SAM" id="MobiDB-lite"/>
    </source>
</evidence>
<proteinExistence type="predicted"/>
<sequence length="686" mass="74997">MSDPGEPSKQSQWMSHWTKGSSSAEPQVGRSNDSPEDAKYDICKDNSGPSNFEIMKSRLFERLMVGISQERASLEHGQKLNSNMKVVVKDARRHAVQNQIDQGDGPIQKSVMQKDVLYAKAVVSKSLSIQKLSELSVDFQKLAGSDDLSSEWNHYPMLAINRKIDSILNPKRKSAKSTGPNDIFVPKQTLKLNMTKANLMAFSSQEYELHSHRTTDETMDHCKHAGGIVSRLEDHAGVMLNPAEPKLKGQLSSATSCSCSKDDSNSSDSLLDEQHTSRYIADSDQEPTCRSREKRLKSSENNDTNRKIGSSSQNQKSRAPGHHKQKGSAGVMFRTSVPGKEFEAAEINCSDKIKQRHLNTQRIVSAANVTGSCIPDPAADISTVNGRGEPVTQPSGISGDSTKRKAPYLFEMLTIPSKAQNMNPEDSLPSGNSTAFGVHMYGTNIGSHLFGANNKSSTETETLSGDGQHVSKSSAGIASLLAQKAISEQLATLCMKGASGFNMNRMRNQESQARTEPGDRWLKRLQIDSKDPHHLPCSKRSKAGDGRPVTGGASSMAPRCDDSDDDDDIVDCDKEEQAGLDEGVKIEGVREASPVPSKSDDRWIGRWCQGGVPVYHEDDHDQRKEVTKPDLASGDSGGLEGQFPSIKAMAMMGRAMSKVRPCQQERRGSFMRHGGDVEQPPGIRRD</sequence>
<dbReference type="PANTHER" id="PTHR36062:SF10">
    <property type="entry name" value="OS05G0552100 PROTEIN"/>
    <property type="match status" value="1"/>
</dbReference>
<feature type="region of interest" description="Disordered" evidence="1">
    <location>
        <begin position="247"/>
        <end position="330"/>
    </location>
</feature>
<name>A0A0E0DUI7_9ORYZ</name>
<feature type="region of interest" description="Disordered" evidence="1">
    <location>
        <begin position="613"/>
        <end position="642"/>
    </location>
</feature>
<dbReference type="InterPro" id="IPR037476">
    <property type="entry name" value="PCH1"/>
</dbReference>
<dbReference type="Proteomes" id="UP000008021">
    <property type="component" value="Chromosome 5"/>
</dbReference>
<accession>A0A0E0DUI7</accession>
<feature type="region of interest" description="Disordered" evidence="1">
    <location>
        <begin position="1"/>
        <end position="47"/>
    </location>
</feature>
<feature type="compositionally biased region" description="Basic and acidic residues" evidence="1">
    <location>
        <begin position="663"/>
        <end position="676"/>
    </location>
</feature>
<protein>
    <submittedName>
        <fullName evidence="2">Uncharacterized protein</fullName>
    </submittedName>
</protein>
<dbReference type="Gramene" id="OMERI05G22300.1">
    <property type="protein sequence ID" value="OMERI05G22300.1"/>
    <property type="gene ID" value="OMERI05G22300"/>
</dbReference>
<feature type="compositionally biased region" description="Basic and acidic residues" evidence="1">
    <location>
        <begin position="615"/>
        <end position="628"/>
    </location>
</feature>
<dbReference type="PANTHER" id="PTHR36062">
    <property type="entry name" value="OS01G0687300 PROTEIN"/>
    <property type="match status" value="1"/>
</dbReference>
<feature type="compositionally biased region" description="Basic and acidic residues" evidence="1">
    <location>
        <begin position="287"/>
        <end position="306"/>
    </location>
</feature>
<keyword evidence="3" id="KW-1185">Reference proteome</keyword>
<feature type="region of interest" description="Disordered" evidence="1">
    <location>
        <begin position="654"/>
        <end position="686"/>
    </location>
</feature>
<organism evidence="2">
    <name type="scientific">Oryza meridionalis</name>
    <dbReference type="NCBI Taxonomy" id="40149"/>
    <lineage>
        <taxon>Eukaryota</taxon>
        <taxon>Viridiplantae</taxon>
        <taxon>Streptophyta</taxon>
        <taxon>Embryophyta</taxon>
        <taxon>Tracheophyta</taxon>
        <taxon>Spermatophyta</taxon>
        <taxon>Magnoliopsida</taxon>
        <taxon>Liliopsida</taxon>
        <taxon>Poales</taxon>
        <taxon>Poaceae</taxon>
        <taxon>BOP clade</taxon>
        <taxon>Oryzoideae</taxon>
        <taxon>Oryzeae</taxon>
        <taxon>Oryzinae</taxon>
        <taxon>Oryza</taxon>
    </lineage>
</organism>
<reference evidence="2" key="1">
    <citation type="submission" date="2015-04" db="UniProtKB">
        <authorList>
            <consortium name="EnsemblPlants"/>
        </authorList>
    </citation>
    <scope>IDENTIFICATION</scope>
</reference>
<evidence type="ECO:0000313" key="2">
    <source>
        <dbReference type="EnsemblPlants" id="OMERI05G22300.1"/>
    </source>
</evidence>
<dbReference type="AlphaFoldDB" id="A0A0E0DUI7"/>
<evidence type="ECO:0000313" key="3">
    <source>
        <dbReference type="Proteomes" id="UP000008021"/>
    </source>
</evidence>
<feature type="compositionally biased region" description="Polar residues" evidence="1">
    <location>
        <begin position="8"/>
        <end position="32"/>
    </location>
</feature>
<dbReference type="EnsemblPlants" id="OMERI05G22300.1">
    <property type="protein sequence ID" value="OMERI05G22300.1"/>
    <property type="gene ID" value="OMERI05G22300"/>
</dbReference>
<feature type="region of interest" description="Disordered" evidence="1">
    <location>
        <begin position="530"/>
        <end position="566"/>
    </location>
</feature>
<reference evidence="2" key="2">
    <citation type="submission" date="2018-05" db="EMBL/GenBank/DDBJ databases">
        <title>OmerRS3 (Oryza meridionalis Reference Sequence Version 3).</title>
        <authorList>
            <person name="Zhang J."/>
            <person name="Kudrna D."/>
            <person name="Lee S."/>
            <person name="Talag J."/>
            <person name="Welchert J."/>
            <person name="Wing R.A."/>
        </authorList>
    </citation>
    <scope>NUCLEOTIDE SEQUENCE [LARGE SCALE GENOMIC DNA]</scope>
    <source>
        <strain evidence="2">cv. OR44</strain>
    </source>
</reference>